<evidence type="ECO:0000256" key="4">
    <source>
        <dbReference type="ARBA" id="ARBA00023136"/>
    </source>
</evidence>
<reference evidence="8 9" key="1">
    <citation type="submission" date="2016-09" db="EMBL/GenBank/DDBJ databases">
        <authorList>
            <person name="Capua I."/>
            <person name="De Benedictis P."/>
            <person name="Joannis T."/>
            <person name="Lombin L.H."/>
            <person name="Cattoli G."/>
        </authorList>
    </citation>
    <scope>NUCLEOTIDE SEQUENCE [LARGE SCALE GENOMIC DNA]</scope>
    <source>
        <strain evidence="8 9">A7P-90m</strain>
    </source>
</reference>
<keyword evidence="3" id="KW-0732">Signal</keyword>
<accession>A0A1G6MTS3</accession>
<comment type="similarity">
    <text evidence="2">Belongs to the SusD family.</text>
</comment>
<dbReference type="Gene3D" id="1.25.40.390">
    <property type="match status" value="1"/>
</dbReference>
<comment type="subcellular location">
    <subcellularLocation>
        <location evidence="1">Cell outer membrane</location>
    </subcellularLocation>
</comment>
<dbReference type="InterPro" id="IPR011990">
    <property type="entry name" value="TPR-like_helical_dom_sf"/>
</dbReference>
<keyword evidence="5" id="KW-0998">Cell outer membrane</keyword>
<evidence type="ECO:0000313" key="8">
    <source>
        <dbReference type="EMBL" id="SDC58821.1"/>
    </source>
</evidence>
<dbReference type="Pfam" id="PF14322">
    <property type="entry name" value="SusD-like_3"/>
    <property type="match status" value="1"/>
</dbReference>
<organism evidence="8 9">
    <name type="scientific">Williamwhitmania taraxaci</name>
    <dbReference type="NCBI Taxonomy" id="1640674"/>
    <lineage>
        <taxon>Bacteria</taxon>
        <taxon>Pseudomonadati</taxon>
        <taxon>Bacteroidota</taxon>
        <taxon>Bacteroidia</taxon>
        <taxon>Bacteroidales</taxon>
        <taxon>Williamwhitmaniaceae</taxon>
        <taxon>Williamwhitmania</taxon>
    </lineage>
</organism>
<evidence type="ECO:0000256" key="2">
    <source>
        <dbReference type="ARBA" id="ARBA00006275"/>
    </source>
</evidence>
<evidence type="ECO:0000256" key="5">
    <source>
        <dbReference type="ARBA" id="ARBA00023237"/>
    </source>
</evidence>
<feature type="domain" description="SusD-like N-terminal" evidence="7">
    <location>
        <begin position="98"/>
        <end position="234"/>
    </location>
</feature>
<dbReference type="Pfam" id="PF07980">
    <property type="entry name" value="SusD_RagB"/>
    <property type="match status" value="1"/>
</dbReference>
<name>A0A1G6MTS3_9BACT</name>
<dbReference type="Proteomes" id="UP000199452">
    <property type="component" value="Unassembled WGS sequence"/>
</dbReference>
<dbReference type="PROSITE" id="PS51257">
    <property type="entry name" value="PROKAR_LIPOPROTEIN"/>
    <property type="match status" value="1"/>
</dbReference>
<keyword evidence="4" id="KW-0472">Membrane</keyword>
<evidence type="ECO:0000313" key="9">
    <source>
        <dbReference type="Proteomes" id="UP000199452"/>
    </source>
</evidence>
<sequence length="486" mass="54771">MKQILSYKKRFSILLLAAGITSATLIVSCEKYLDVPIESQLPSDYTKELTPDEAFQYVSAAYGGMRKWGVSVFPYIGMFEVTSDDADKGSTADDSPTMLELDKFQFDANNDLIASYWNDHYSVISTCNYAITTLKKLKFTDTTARDQMVAEAKFIRAFMFLRMNIAYGGVPVVDTLQTVEGFATVARSTKEQVFAFIEKDLSEAIPFLPEAYSSDQVGRATNWAAKALLARTYMFEEKWPELKLITDEIIGLGPFSLYPNYYRLFRIEGESSFESVFEIQNSSMNQGKYRCEYAFVQGPRNNFAQMQGWGFCVPSQKLVDFFTSRGDNIRKAATVLPRGFRTAEGDSINAGCPNPYYNFKAYTPKKYNTVDYGLDQNIRYIRYAEVLLMNAEAALHAGGDAATPFNEVRKRAGLTELGSPTLQDVWDERRAEFAMEEFRFFDLVRTGQATAELGSLGYINGKNNLFPIPQTQIDLSNGVLLQNPGY</sequence>
<evidence type="ECO:0000256" key="3">
    <source>
        <dbReference type="ARBA" id="ARBA00022729"/>
    </source>
</evidence>
<proteinExistence type="inferred from homology"/>
<evidence type="ECO:0000259" key="7">
    <source>
        <dbReference type="Pfam" id="PF14322"/>
    </source>
</evidence>
<dbReference type="SUPFAM" id="SSF48452">
    <property type="entry name" value="TPR-like"/>
    <property type="match status" value="1"/>
</dbReference>
<dbReference type="RefSeq" id="WP_092438831.1">
    <property type="nucleotide sequence ID" value="NZ_FMYP01000038.1"/>
</dbReference>
<protein>
    <submittedName>
        <fullName evidence="8">SusD family protein</fullName>
    </submittedName>
</protein>
<evidence type="ECO:0000256" key="1">
    <source>
        <dbReference type="ARBA" id="ARBA00004442"/>
    </source>
</evidence>
<dbReference type="InterPro" id="IPR033985">
    <property type="entry name" value="SusD-like_N"/>
</dbReference>
<dbReference type="CDD" id="cd08977">
    <property type="entry name" value="SusD"/>
    <property type="match status" value="1"/>
</dbReference>
<evidence type="ECO:0000259" key="6">
    <source>
        <dbReference type="Pfam" id="PF07980"/>
    </source>
</evidence>
<gene>
    <name evidence="8" type="ORF">SAMN05216323_103826</name>
</gene>
<feature type="domain" description="RagB/SusD" evidence="6">
    <location>
        <begin position="346"/>
        <end position="486"/>
    </location>
</feature>
<dbReference type="STRING" id="1640674.SAMN05216323_103826"/>
<dbReference type="AlphaFoldDB" id="A0A1G6MTS3"/>
<dbReference type="OrthoDB" id="636214at2"/>
<dbReference type="InterPro" id="IPR012944">
    <property type="entry name" value="SusD_RagB_dom"/>
</dbReference>
<keyword evidence="9" id="KW-1185">Reference proteome</keyword>
<dbReference type="EMBL" id="FMYP01000038">
    <property type="protein sequence ID" value="SDC58821.1"/>
    <property type="molecule type" value="Genomic_DNA"/>
</dbReference>
<dbReference type="GO" id="GO:0009279">
    <property type="term" value="C:cell outer membrane"/>
    <property type="evidence" value="ECO:0007669"/>
    <property type="project" value="UniProtKB-SubCell"/>
</dbReference>